<dbReference type="Pfam" id="PF03016">
    <property type="entry name" value="Exostosin_GT47"/>
    <property type="match status" value="1"/>
</dbReference>
<dbReference type="EMBL" id="OZ023719">
    <property type="protein sequence ID" value="CAK9868746.1"/>
    <property type="molecule type" value="Genomic_DNA"/>
</dbReference>
<dbReference type="Proteomes" id="UP001497522">
    <property type="component" value="Chromosome 18"/>
</dbReference>
<comment type="similarity">
    <text evidence="2">Belongs to the glycosyltransferase 47 family.</text>
</comment>
<dbReference type="PANTHER" id="PTHR11062">
    <property type="entry name" value="EXOSTOSIN HEPARAN SULFATE GLYCOSYLTRANSFERASE -RELATED"/>
    <property type="match status" value="1"/>
</dbReference>
<reference evidence="7" key="1">
    <citation type="submission" date="2024-03" db="EMBL/GenBank/DDBJ databases">
        <authorList>
            <consortium name="ELIXIR-Norway"/>
            <consortium name="Elixir Norway"/>
        </authorList>
    </citation>
    <scope>NUCLEOTIDE SEQUENCE</scope>
</reference>
<keyword evidence="3" id="KW-0735">Signal-anchor</keyword>
<dbReference type="InterPro" id="IPR040911">
    <property type="entry name" value="Exostosin_GT47"/>
</dbReference>
<evidence type="ECO:0000256" key="3">
    <source>
        <dbReference type="ARBA" id="ARBA00022968"/>
    </source>
</evidence>
<accession>A0ABP1B2G3</accession>
<feature type="transmembrane region" description="Helical" evidence="5">
    <location>
        <begin position="79"/>
        <end position="101"/>
    </location>
</feature>
<gene>
    <name evidence="7" type="ORF">CSSPJE1EN2_LOCUS11705</name>
</gene>
<evidence type="ECO:0000256" key="1">
    <source>
        <dbReference type="ARBA" id="ARBA00004323"/>
    </source>
</evidence>
<keyword evidence="5" id="KW-0472">Membrane</keyword>
<dbReference type="PANTHER" id="PTHR11062:SF375">
    <property type="entry name" value="EXOSTOSIN GT47 DOMAIN-CONTAINING PROTEIN"/>
    <property type="match status" value="1"/>
</dbReference>
<sequence>MFEVHGEDQQQEQQLLKPRHAATAAPSMTCIETLLTCFSITGVQQWSSSLVVVRSDSKPGAAAASCSTTTSLRHRAMQIVKGIVSATLVAMATVLGMYAVLGFEQNRAVMTIWFNSGNITALRQQQLLLVPAASSPAAAAAAVVQEKKDKVHDQACAGKYIYIYDLPELFNTALFEDYCQGRTMWHTMCSALVNKGLGKPITAAAAAPRQLWYQTDQFALEVIIHERMKLYKCVTKDRSLASAFYLPYYIGLDIARNLFTPHIQVRDKLSHQFVGWLLAQPEWRRRGGADHVFVLGRVVWDFYRKEPTSEWGVPLLHDPELKNMTKLLIERDPYSPTATMVGIPYPTSFHPETDEDVRAWQRVVRESNRDNLVSFAGAPRKAEFHGQLRGTLLKQCMNYSRNCTLLDCSKVSCPRYPQFVTGLFLRSVFCLQPPGDSPTRKGIFDCLIAGCIPVFFSNDSAYDQYVWHLPRNGRSYSVFISEDQVQKDGCNVMEIVAGISAKRVKAMQEAIVDIIPGLVYAKPGHRLVQFKDAFDVIIDHLLAQSTSHLQTHQGLG</sequence>
<protein>
    <recommendedName>
        <fullName evidence="6">Exostosin GT47 domain-containing protein</fullName>
    </recommendedName>
</protein>
<organism evidence="7 8">
    <name type="scientific">Sphagnum jensenii</name>
    <dbReference type="NCBI Taxonomy" id="128206"/>
    <lineage>
        <taxon>Eukaryota</taxon>
        <taxon>Viridiplantae</taxon>
        <taxon>Streptophyta</taxon>
        <taxon>Embryophyta</taxon>
        <taxon>Bryophyta</taxon>
        <taxon>Sphagnophytina</taxon>
        <taxon>Sphagnopsida</taxon>
        <taxon>Sphagnales</taxon>
        <taxon>Sphagnaceae</taxon>
        <taxon>Sphagnum</taxon>
    </lineage>
</organism>
<keyword evidence="8" id="KW-1185">Reference proteome</keyword>
<keyword evidence="5" id="KW-1133">Transmembrane helix</keyword>
<feature type="domain" description="Exostosin GT47" evidence="6">
    <location>
        <begin position="156"/>
        <end position="487"/>
    </location>
</feature>
<evidence type="ECO:0000313" key="7">
    <source>
        <dbReference type="EMBL" id="CAK9868746.1"/>
    </source>
</evidence>
<keyword evidence="5" id="KW-0812">Transmembrane</keyword>
<dbReference type="InterPro" id="IPR004263">
    <property type="entry name" value="Exostosin"/>
</dbReference>
<proteinExistence type="inferred from homology"/>
<evidence type="ECO:0000256" key="5">
    <source>
        <dbReference type="SAM" id="Phobius"/>
    </source>
</evidence>
<evidence type="ECO:0000313" key="8">
    <source>
        <dbReference type="Proteomes" id="UP001497522"/>
    </source>
</evidence>
<keyword evidence="4" id="KW-0333">Golgi apparatus</keyword>
<name>A0ABP1B2G3_9BRYO</name>
<evidence type="ECO:0000256" key="2">
    <source>
        <dbReference type="ARBA" id="ARBA00010271"/>
    </source>
</evidence>
<evidence type="ECO:0000256" key="4">
    <source>
        <dbReference type="ARBA" id="ARBA00023034"/>
    </source>
</evidence>
<comment type="subcellular location">
    <subcellularLocation>
        <location evidence="1">Golgi apparatus membrane</location>
        <topology evidence="1">Single-pass type II membrane protein</topology>
    </subcellularLocation>
</comment>
<evidence type="ECO:0000259" key="6">
    <source>
        <dbReference type="Pfam" id="PF03016"/>
    </source>
</evidence>